<gene>
    <name evidence="2" type="ORF">MENT_LOCUS21274</name>
</gene>
<reference evidence="2 3" key="1">
    <citation type="submission" date="2020-08" db="EMBL/GenBank/DDBJ databases">
        <authorList>
            <person name="Koutsovoulos G."/>
            <person name="Danchin GJ E."/>
        </authorList>
    </citation>
    <scope>NUCLEOTIDE SEQUENCE [LARGE SCALE GENOMIC DNA]</scope>
</reference>
<dbReference type="Proteomes" id="UP000580250">
    <property type="component" value="Unassembled WGS sequence"/>
</dbReference>
<protein>
    <submittedName>
        <fullName evidence="2">Uncharacterized protein</fullName>
    </submittedName>
</protein>
<dbReference type="SUPFAM" id="SSF81321">
    <property type="entry name" value="Family A G protein-coupled receptor-like"/>
    <property type="match status" value="1"/>
</dbReference>
<name>A0A6V7V4N5_MELEN</name>
<dbReference type="PANTHER" id="PTHR23021:SF11">
    <property type="entry name" value="SERPENTINE RECEPTOR, CLASS T"/>
    <property type="match status" value="1"/>
</dbReference>
<accession>A0A6V7V4N5</accession>
<feature type="transmembrane region" description="Helical" evidence="1">
    <location>
        <begin position="270"/>
        <end position="293"/>
    </location>
</feature>
<feature type="transmembrane region" description="Helical" evidence="1">
    <location>
        <begin position="148"/>
        <end position="180"/>
    </location>
</feature>
<evidence type="ECO:0000313" key="3">
    <source>
        <dbReference type="Proteomes" id="UP000580250"/>
    </source>
</evidence>
<dbReference type="EMBL" id="CAJEWN010000160">
    <property type="protein sequence ID" value="CAD2169909.1"/>
    <property type="molecule type" value="Genomic_DNA"/>
</dbReference>
<feature type="transmembrane region" description="Helical" evidence="1">
    <location>
        <begin position="104"/>
        <end position="127"/>
    </location>
</feature>
<dbReference type="Pfam" id="PF10321">
    <property type="entry name" value="7TM_GPCR_Srt"/>
    <property type="match status" value="1"/>
</dbReference>
<dbReference type="AlphaFoldDB" id="A0A6V7V4N5"/>
<comment type="caution">
    <text evidence="2">The sequence shown here is derived from an EMBL/GenBank/DDBJ whole genome shotgun (WGS) entry which is preliminary data.</text>
</comment>
<dbReference type="PANTHER" id="PTHR23021">
    <property type="entry name" value="SERPENTINE RECEPTOR, CLASS T"/>
    <property type="match status" value="1"/>
</dbReference>
<organism evidence="2 3">
    <name type="scientific">Meloidogyne enterolobii</name>
    <name type="common">Root-knot nematode worm</name>
    <name type="synonym">Meloidogyne mayaguensis</name>
    <dbReference type="NCBI Taxonomy" id="390850"/>
    <lineage>
        <taxon>Eukaryota</taxon>
        <taxon>Metazoa</taxon>
        <taxon>Ecdysozoa</taxon>
        <taxon>Nematoda</taxon>
        <taxon>Chromadorea</taxon>
        <taxon>Rhabditida</taxon>
        <taxon>Tylenchina</taxon>
        <taxon>Tylenchomorpha</taxon>
        <taxon>Tylenchoidea</taxon>
        <taxon>Meloidogynidae</taxon>
        <taxon>Meloidogyninae</taxon>
        <taxon>Meloidogyne</taxon>
    </lineage>
</organism>
<keyword evidence="1" id="KW-0812">Transmembrane</keyword>
<keyword evidence="1" id="KW-0472">Membrane</keyword>
<evidence type="ECO:0000313" key="2">
    <source>
        <dbReference type="EMBL" id="CAD2169909.1"/>
    </source>
</evidence>
<sequence length="351" mass="40550">MDIYLFKPKEYQRLYNCSLYNIKDIPLEDRQHIFLGVVLIQLFFILEFLYILCVLAIRKHLENSCYKIMFYIGINDIFCLFICGLLTGILALNGAVFCSFPNTIYIAGMVACVFWYNETLSAILLALNRCVEISMPSIGERLFRGYKTWLWMLLPLFYGILFGPTFKPVLFSGVLFSWFYNPHVGYIDDFGTIYDNPMVSFNNFLVVTLFPGSYLLFVVILICKGSSVSALKSTSRSQKKIFIQVMLISSINIIAGIIYVYMQFFRINKYIIYTGMFGWFFAHGSKPIVYLSLNNTIQRDVLKMLCLSRLNRIAATTMQINVGGTTQHTTHKNPTETRNQSRIITRQEDVF</sequence>
<feature type="transmembrane region" description="Helical" evidence="1">
    <location>
        <begin position="33"/>
        <end position="57"/>
    </location>
</feature>
<feature type="transmembrane region" description="Helical" evidence="1">
    <location>
        <begin position="69"/>
        <end position="92"/>
    </location>
</feature>
<dbReference type="OrthoDB" id="5873245at2759"/>
<evidence type="ECO:0000256" key="1">
    <source>
        <dbReference type="SAM" id="Phobius"/>
    </source>
</evidence>
<dbReference type="InterPro" id="IPR019425">
    <property type="entry name" value="7TM_GPCR_serpentine_rcpt_Srt"/>
</dbReference>
<proteinExistence type="predicted"/>
<feature type="transmembrane region" description="Helical" evidence="1">
    <location>
        <begin position="242"/>
        <end position="264"/>
    </location>
</feature>
<dbReference type="Gene3D" id="1.20.1070.10">
    <property type="entry name" value="Rhodopsin 7-helix transmembrane proteins"/>
    <property type="match status" value="1"/>
</dbReference>
<keyword evidence="1" id="KW-1133">Transmembrane helix</keyword>
<feature type="transmembrane region" description="Helical" evidence="1">
    <location>
        <begin position="200"/>
        <end position="222"/>
    </location>
</feature>